<sequence length="562" mass="58801">MNLEFFIKLREMVSGGLAKIADTARKTSNAIKGTNDTLSQSYDTIKRKINELEGVISKSTSIKQIREARRELEQLQRMASRAPGNLSASGSGGGLLRSLIPAISVAGALALGGGALQNGLQAQARQASFEVIAGKEQGTALNKDLTKFAQDSIYGNEVFQNAQTMLGFGIASKDVMANTKMLGDVAMGNAQRLGSLTLAFSQVSAAGKLTGQDLLQFVNAGFNPLQQISKDTGISLAVLKEKVSEGAISFQMVEQAFKNATSEGGMFYNMTNKIAETDFGKWQAFQGQLDALSTQVGGVLAPILGSLITNFLSPLASLISNNIELITFLTTVLAAGAVGYYGYAAAVWAVSAAKTVWAILTGQLTIAQWALNAALTANPIGLVVAAIAALIAGVIYAWNKFEGFRGVLYGVWEVAKMVGQMFVGLGKILIGAMTFDPALLMEGVQQLKSSASSIGESFSKGYDKGVAAFHGSKAKSGSASTSDIKGTTVAGAYGALKSGGANGDEAVKGVTSGGPRVININGVKFTDKIEIHAVTVRESADEIKAIFDEYLLRILNSGAAVQ</sequence>
<reference evidence="3 4" key="1">
    <citation type="submission" date="2021-05" db="EMBL/GenBank/DDBJ databases">
        <title>A Polyphasic approach of four new species of the genus Ohtaekwangia: Ohtaekwangia histidinii sp. nov., Ohtaekwangia cretensis sp. nov., Ohtaekwangia indiensis sp. nov., Ohtaekwangia reichenbachii sp. nov. from diverse environment.</title>
        <authorList>
            <person name="Octaviana S."/>
        </authorList>
    </citation>
    <scope>NUCLEOTIDE SEQUENCE [LARGE SCALE GENOMIC DNA]</scope>
    <source>
        <strain evidence="3 4">PWU20</strain>
    </source>
</reference>
<accession>A0ABS5VNC6</accession>
<keyword evidence="4" id="KW-1185">Reference proteome</keyword>
<feature type="transmembrane region" description="Helical" evidence="1">
    <location>
        <begin position="326"/>
        <end position="350"/>
    </location>
</feature>
<organism evidence="3 4">
    <name type="scientific">Chryseosolibacter indicus</name>
    <dbReference type="NCBI Taxonomy" id="2782351"/>
    <lineage>
        <taxon>Bacteria</taxon>
        <taxon>Pseudomonadati</taxon>
        <taxon>Bacteroidota</taxon>
        <taxon>Cytophagia</taxon>
        <taxon>Cytophagales</taxon>
        <taxon>Chryseotaleaceae</taxon>
        <taxon>Chryseosolibacter</taxon>
    </lineage>
</organism>
<feature type="transmembrane region" description="Helical" evidence="1">
    <location>
        <begin position="299"/>
        <end position="319"/>
    </location>
</feature>
<proteinExistence type="predicted"/>
<feature type="transmembrane region" description="Helical" evidence="1">
    <location>
        <begin position="380"/>
        <end position="398"/>
    </location>
</feature>
<dbReference type="Proteomes" id="UP000772618">
    <property type="component" value="Unassembled WGS sequence"/>
</dbReference>
<dbReference type="Pfam" id="PF20155">
    <property type="entry name" value="TMP_3"/>
    <property type="match status" value="1"/>
</dbReference>
<evidence type="ECO:0000259" key="2">
    <source>
        <dbReference type="Pfam" id="PF20155"/>
    </source>
</evidence>
<evidence type="ECO:0000313" key="3">
    <source>
        <dbReference type="EMBL" id="MBT1702960.1"/>
    </source>
</evidence>
<dbReference type="EMBL" id="JAHESD010000010">
    <property type="protein sequence ID" value="MBT1702960.1"/>
    <property type="molecule type" value="Genomic_DNA"/>
</dbReference>
<dbReference type="RefSeq" id="WP_254152930.1">
    <property type="nucleotide sequence ID" value="NZ_JAHESD010000010.1"/>
</dbReference>
<keyword evidence="1" id="KW-0472">Membrane</keyword>
<gene>
    <name evidence="3" type="ORF">KK060_06695</name>
</gene>
<keyword evidence="1" id="KW-1133">Transmembrane helix</keyword>
<comment type="caution">
    <text evidence="3">The sequence shown here is derived from an EMBL/GenBank/DDBJ whole genome shotgun (WGS) entry which is preliminary data.</text>
</comment>
<keyword evidence="1" id="KW-0812">Transmembrane</keyword>
<evidence type="ECO:0000256" key="1">
    <source>
        <dbReference type="SAM" id="Phobius"/>
    </source>
</evidence>
<evidence type="ECO:0000313" key="4">
    <source>
        <dbReference type="Proteomes" id="UP000772618"/>
    </source>
</evidence>
<protein>
    <submittedName>
        <fullName evidence="3">Tape measure protein</fullName>
    </submittedName>
</protein>
<name>A0ABS5VNC6_9BACT</name>
<feature type="domain" description="Tape measure protein N-terminal" evidence="2">
    <location>
        <begin position="132"/>
        <end position="276"/>
    </location>
</feature>
<feature type="transmembrane region" description="Helical" evidence="1">
    <location>
        <begin position="418"/>
        <end position="440"/>
    </location>
</feature>
<dbReference type="InterPro" id="IPR013491">
    <property type="entry name" value="Tape_meas_N"/>
</dbReference>
<dbReference type="NCBIfam" id="TIGR02675">
    <property type="entry name" value="tape_meas_nterm"/>
    <property type="match status" value="1"/>
</dbReference>